<accession>A0AAV0GAG2</accession>
<evidence type="ECO:0000313" key="10">
    <source>
        <dbReference type="Proteomes" id="UP001152523"/>
    </source>
</evidence>
<proteinExistence type="inferred from homology"/>
<reference evidence="9" key="1">
    <citation type="submission" date="2022-07" db="EMBL/GenBank/DDBJ databases">
        <authorList>
            <person name="Macas J."/>
            <person name="Novak P."/>
            <person name="Neumann P."/>
        </authorList>
    </citation>
    <scope>NUCLEOTIDE SEQUENCE</scope>
</reference>
<sequence length="135" mass="14699">MALKERSGNPVWGDCEVTPLPVYVDTLQNLPKARFMDLFDSKYIRSVIIGVGLMVFQQAIGINDIGFYSSETFSAAGLTNGHIGTIAYAIVQVPITVIGAMLMDRSGRRPLMVSSIGTFIGCFLTVASLYLKYVP</sequence>
<comment type="similarity">
    <text evidence="2">Belongs to the major facilitator superfamily. Sugar transporter (TC 2.A.1.1) family.</text>
</comment>
<dbReference type="SUPFAM" id="SSF103473">
    <property type="entry name" value="MFS general substrate transporter"/>
    <property type="match status" value="1"/>
</dbReference>
<protein>
    <recommendedName>
        <fullName evidence="11">Major facilitator superfamily (MFS) profile domain-containing protein</fullName>
    </recommendedName>
</protein>
<dbReference type="EMBL" id="CAMAPF010001071">
    <property type="protein sequence ID" value="CAH9144901.1"/>
    <property type="molecule type" value="Genomic_DNA"/>
</dbReference>
<evidence type="ECO:0000256" key="2">
    <source>
        <dbReference type="ARBA" id="ARBA00010992"/>
    </source>
</evidence>
<evidence type="ECO:0000313" key="9">
    <source>
        <dbReference type="EMBL" id="CAH9144901.1"/>
    </source>
</evidence>
<feature type="transmembrane region" description="Helical" evidence="8">
    <location>
        <begin position="82"/>
        <end position="103"/>
    </location>
</feature>
<dbReference type="GO" id="GO:0016020">
    <property type="term" value="C:membrane"/>
    <property type="evidence" value="ECO:0007669"/>
    <property type="project" value="UniProtKB-SubCell"/>
</dbReference>
<evidence type="ECO:0000256" key="4">
    <source>
        <dbReference type="ARBA" id="ARBA00022692"/>
    </source>
</evidence>
<evidence type="ECO:0000256" key="6">
    <source>
        <dbReference type="ARBA" id="ARBA00023136"/>
    </source>
</evidence>
<dbReference type="InterPro" id="IPR036259">
    <property type="entry name" value="MFS_trans_sf"/>
</dbReference>
<evidence type="ECO:0000256" key="7">
    <source>
        <dbReference type="ARBA" id="ARBA00044504"/>
    </source>
</evidence>
<gene>
    <name evidence="9" type="ORF">CEPIT_LOCUS41802</name>
</gene>
<comment type="subcellular location">
    <subcellularLocation>
        <location evidence="1">Membrane</location>
    </subcellularLocation>
</comment>
<keyword evidence="6 8" id="KW-0472">Membrane</keyword>
<dbReference type="InterPro" id="IPR005828">
    <property type="entry name" value="MFS_sugar_transport-like"/>
</dbReference>
<keyword evidence="5 8" id="KW-1133">Transmembrane helix</keyword>
<dbReference type="AlphaFoldDB" id="A0AAV0GAG2"/>
<comment type="similarity">
    <text evidence="7">Belongs to the major facilitator superfamily. Phosphate:H(+) symporter (TC 2.A.1.9) family.</text>
</comment>
<dbReference type="Proteomes" id="UP001152523">
    <property type="component" value="Unassembled WGS sequence"/>
</dbReference>
<comment type="caution">
    <text evidence="9">The sequence shown here is derived from an EMBL/GenBank/DDBJ whole genome shotgun (WGS) entry which is preliminary data.</text>
</comment>
<keyword evidence="4 8" id="KW-0812">Transmembrane</keyword>
<organism evidence="9 10">
    <name type="scientific">Cuscuta epithymum</name>
    <dbReference type="NCBI Taxonomy" id="186058"/>
    <lineage>
        <taxon>Eukaryota</taxon>
        <taxon>Viridiplantae</taxon>
        <taxon>Streptophyta</taxon>
        <taxon>Embryophyta</taxon>
        <taxon>Tracheophyta</taxon>
        <taxon>Spermatophyta</taxon>
        <taxon>Magnoliopsida</taxon>
        <taxon>eudicotyledons</taxon>
        <taxon>Gunneridae</taxon>
        <taxon>Pentapetalae</taxon>
        <taxon>asterids</taxon>
        <taxon>lamiids</taxon>
        <taxon>Solanales</taxon>
        <taxon>Convolvulaceae</taxon>
        <taxon>Cuscuteae</taxon>
        <taxon>Cuscuta</taxon>
        <taxon>Cuscuta subgen. Cuscuta</taxon>
    </lineage>
</organism>
<keyword evidence="3" id="KW-0813">Transport</keyword>
<dbReference type="Gene3D" id="1.20.1250.20">
    <property type="entry name" value="MFS general substrate transporter like domains"/>
    <property type="match status" value="1"/>
</dbReference>
<feature type="transmembrane region" description="Helical" evidence="8">
    <location>
        <begin position="43"/>
        <end position="62"/>
    </location>
</feature>
<feature type="transmembrane region" description="Helical" evidence="8">
    <location>
        <begin position="110"/>
        <end position="131"/>
    </location>
</feature>
<evidence type="ECO:0000256" key="8">
    <source>
        <dbReference type="SAM" id="Phobius"/>
    </source>
</evidence>
<dbReference type="PANTHER" id="PTHR48021">
    <property type="match status" value="1"/>
</dbReference>
<evidence type="ECO:0000256" key="1">
    <source>
        <dbReference type="ARBA" id="ARBA00004370"/>
    </source>
</evidence>
<dbReference type="GO" id="GO:0022857">
    <property type="term" value="F:transmembrane transporter activity"/>
    <property type="evidence" value="ECO:0007669"/>
    <property type="project" value="InterPro"/>
</dbReference>
<dbReference type="PANTHER" id="PTHR48021:SF37">
    <property type="entry name" value="SUGAR TRANSPORTER ERD6-LIKE 16"/>
    <property type="match status" value="1"/>
</dbReference>
<evidence type="ECO:0000256" key="5">
    <source>
        <dbReference type="ARBA" id="ARBA00022989"/>
    </source>
</evidence>
<dbReference type="InterPro" id="IPR050549">
    <property type="entry name" value="MFS_Trehalose_Transporter"/>
</dbReference>
<evidence type="ECO:0000256" key="3">
    <source>
        <dbReference type="ARBA" id="ARBA00022597"/>
    </source>
</evidence>
<name>A0AAV0GAG2_9ASTE</name>
<evidence type="ECO:0008006" key="11">
    <source>
        <dbReference type="Google" id="ProtNLM"/>
    </source>
</evidence>
<dbReference type="Pfam" id="PF00083">
    <property type="entry name" value="Sugar_tr"/>
    <property type="match status" value="1"/>
</dbReference>
<keyword evidence="3" id="KW-0762">Sugar transport</keyword>
<keyword evidence="10" id="KW-1185">Reference proteome</keyword>